<protein>
    <submittedName>
        <fullName evidence="1">Uncharacterized protein</fullName>
    </submittedName>
</protein>
<evidence type="ECO:0000313" key="1">
    <source>
        <dbReference type="EMBL" id="GAG88234.1"/>
    </source>
</evidence>
<gene>
    <name evidence="1" type="ORF">S01H4_32456</name>
</gene>
<sequence length="60" mass="6784">MSICPYHKIDHNSDKLVKIYEGILGYHNGCEDHGHCLYPIACTLHKSCPCNNSQNPITKK</sequence>
<reference evidence="1" key="1">
    <citation type="journal article" date="2014" name="Front. Microbiol.">
        <title>High frequency of phylogenetically diverse reductive dehalogenase-homologous genes in deep subseafloor sedimentary metagenomes.</title>
        <authorList>
            <person name="Kawai M."/>
            <person name="Futagami T."/>
            <person name="Toyoda A."/>
            <person name="Takaki Y."/>
            <person name="Nishi S."/>
            <person name="Hori S."/>
            <person name="Arai W."/>
            <person name="Tsubouchi T."/>
            <person name="Morono Y."/>
            <person name="Uchiyama I."/>
            <person name="Ito T."/>
            <person name="Fujiyama A."/>
            <person name="Inagaki F."/>
            <person name="Takami H."/>
        </authorList>
    </citation>
    <scope>NUCLEOTIDE SEQUENCE</scope>
    <source>
        <strain evidence="1">Expedition CK06-06</strain>
    </source>
</reference>
<organism evidence="1">
    <name type="scientific">marine sediment metagenome</name>
    <dbReference type="NCBI Taxonomy" id="412755"/>
    <lineage>
        <taxon>unclassified sequences</taxon>
        <taxon>metagenomes</taxon>
        <taxon>ecological metagenomes</taxon>
    </lineage>
</organism>
<accession>X1AYC9</accession>
<comment type="caution">
    <text evidence="1">The sequence shown here is derived from an EMBL/GenBank/DDBJ whole genome shotgun (WGS) entry which is preliminary data.</text>
</comment>
<name>X1AYC9_9ZZZZ</name>
<dbReference type="EMBL" id="BART01016966">
    <property type="protein sequence ID" value="GAG88234.1"/>
    <property type="molecule type" value="Genomic_DNA"/>
</dbReference>
<dbReference type="AlphaFoldDB" id="X1AYC9"/>
<proteinExistence type="predicted"/>